<feature type="compositionally biased region" description="Basic and acidic residues" evidence="1">
    <location>
        <begin position="55"/>
        <end position="74"/>
    </location>
</feature>
<dbReference type="AlphaFoldDB" id="A0A8S1H7G1"/>
<feature type="compositionally biased region" description="Polar residues" evidence="1">
    <location>
        <begin position="44"/>
        <end position="54"/>
    </location>
</feature>
<dbReference type="OrthoDB" id="5871881at2759"/>
<sequence>MTTCSSRKNNDVKNGPSPQEPEPVQVQVQAQAQAQIPPVKPVETKSTVETSENPTIKEEPKKESQENLKIEVRKMPPSSVKLVLKGENPDKDDDKRMDRKSEVPEKDMILDNQNASVAFILEHGTETHASGEFERHAKIVIDQTSLFQWGMKKHYNSDETSWRHMNKRILLLKIEGLDAGINTRRARDRKKEKAKTCTTKLDALLKVPKKKKKKEGTAD</sequence>
<proteinExistence type="predicted"/>
<accession>A0A8S1H7G1</accession>
<organism evidence="2 3">
    <name type="scientific">Caenorhabditis auriculariae</name>
    <dbReference type="NCBI Taxonomy" id="2777116"/>
    <lineage>
        <taxon>Eukaryota</taxon>
        <taxon>Metazoa</taxon>
        <taxon>Ecdysozoa</taxon>
        <taxon>Nematoda</taxon>
        <taxon>Chromadorea</taxon>
        <taxon>Rhabditida</taxon>
        <taxon>Rhabditina</taxon>
        <taxon>Rhabditomorpha</taxon>
        <taxon>Rhabditoidea</taxon>
        <taxon>Rhabditidae</taxon>
        <taxon>Peloderinae</taxon>
        <taxon>Caenorhabditis</taxon>
    </lineage>
</organism>
<comment type="caution">
    <text evidence="2">The sequence shown here is derived from an EMBL/GenBank/DDBJ whole genome shotgun (WGS) entry which is preliminary data.</text>
</comment>
<gene>
    <name evidence="2" type="ORF">CAUJ_LOCUS7658</name>
</gene>
<feature type="region of interest" description="Disordered" evidence="1">
    <location>
        <begin position="1"/>
        <end position="103"/>
    </location>
</feature>
<keyword evidence="3" id="KW-1185">Reference proteome</keyword>
<protein>
    <submittedName>
        <fullName evidence="2">Uncharacterized protein</fullName>
    </submittedName>
</protein>
<dbReference type="EMBL" id="CAJGYM010000023">
    <property type="protein sequence ID" value="CAD6191739.1"/>
    <property type="molecule type" value="Genomic_DNA"/>
</dbReference>
<feature type="compositionally biased region" description="Low complexity" evidence="1">
    <location>
        <begin position="22"/>
        <end position="37"/>
    </location>
</feature>
<evidence type="ECO:0000313" key="2">
    <source>
        <dbReference type="EMBL" id="CAD6191739.1"/>
    </source>
</evidence>
<name>A0A8S1H7G1_9PELO</name>
<reference evidence="2" key="1">
    <citation type="submission" date="2020-10" db="EMBL/GenBank/DDBJ databases">
        <authorList>
            <person name="Kikuchi T."/>
        </authorList>
    </citation>
    <scope>NUCLEOTIDE SEQUENCE</scope>
    <source>
        <strain evidence="2">NKZ352</strain>
    </source>
</reference>
<evidence type="ECO:0000256" key="1">
    <source>
        <dbReference type="SAM" id="MobiDB-lite"/>
    </source>
</evidence>
<dbReference type="Proteomes" id="UP000835052">
    <property type="component" value="Unassembled WGS sequence"/>
</dbReference>
<feature type="compositionally biased region" description="Basic and acidic residues" evidence="1">
    <location>
        <begin position="87"/>
        <end position="103"/>
    </location>
</feature>
<evidence type="ECO:0000313" key="3">
    <source>
        <dbReference type="Proteomes" id="UP000835052"/>
    </source>
</evidence>